<organism evidence="9 10">
    <name type="scientific">Larkinella arboricola</name>
    <dbReference type="NCBI Taxonomy" id="643671"/>
    <lineage>
        <taxon>Bacteria</taxon>
        <taxon>Pseudomonadati</taxon>
        <taxon>Bacteroidota</taxon>
        <taxon>Cytophagia</taxon>
        <taxon>Cytophagales</taxon>
        <taxon>Spirosomataceae</taxon>
        <taxon>Larkinella</taxon>
    </lineage>
</organism>
<evidence type="ECO:0000259" key="7">
    <source>
        <dbReference type="Pfam" id="PF02687"/>
    </source>
</evidence>
<dbReference type="InterPro" id="IPR003838">
    <property type="entry name" value="ABC3_permease_C"/>
</dbReference>
<evidence type="ECO:0000256" key="1">
    <source>
        <dbReference type="ARBA" id="ARBA00004651"/>
    </source>
</evidence>
<keyword evidence="10" id="KW-1185">Reference proteome</keyword>
<name>A0A327X9Q0_LARAB</name>
<keyword evidence="4 6" id="KW-1133">Transmembrane helix</keyword>
<dbReference type="InterPro" id="IPR050250">
    <property type="entry name" value="Macrolide_Exporter_MacB"/>
</dbReference>
<feature type="transmembrane region" description="Helical" evidence="6">
    <location>
        <begin position="679"/>
        <end position="703"/>
    </location>
</feature>
<evidence type="ECO:0000256" key="6">
    <source>
        <dbReference type="SAM" id="Phobius"/>
    </source>
</evidence>
<evidence type="ECO:0000313" key="10">
    <source>
        <dbReference type="Proteomes" id="UP000248790"/>
    </source>
</evidence>
<evidence type="ECO:0000256" key="3">
    <source>
        <dbReference type="ARBA" id="ARBA00022692"/>
    </source>
</evidence>
<dbReference type="Pfam" id="PF12704">
    <property type="entry name" value="MacB_PCD"/>
    <property type="match status" value="2"/>
</dbReference>
<dbReference type="PANTHER" id="PTHR30572:SF18">
    <property type="entry name" value="ABC-TYPE MACROLIDE FAMILY EXPORT SYSTEM PERMEASE COMPONENT 2"/>
    <property type="match status" value="1"/>
</dbReference>
<keyword evidence="3 6" id="KW-0812">Transmembrane</keyword>
<reference evidence="9 10" key="1">
    <citation type="submission" date="2018-06" db="EMBL/GenBank/DDBJ databases">
        <title>Genomic Encyclopedia of Archaeal and Bacterial Type Strains, Phase II (KMG-II): from individual species to whole genera.</title>
        <authorList>
            <person name="Goeker M."/>
        </authorList>
    </citation>
    <scope>NUCLEOTIDE SEQUENCE [LARGE SCALE GENOMIC DNA]</scope>
    <source>
        <strain evidence="9 10">DSM 21851</strain>
    </source>
</reference>
<feature type="transmembrane region" description="Helical" evidence="6">
    <location>
        <begin position="731"/>
        <end position="751"/>
    </location>
</feature>
<accession>A0A327X9Q0</accession>
<proteinExistence type="predicted"/>
<comment type="subcellular location">
    <subcellularLocation>
        <location evidence="1">Cell membrane</location>
        <topology evidence="1">Multi-pass membrane protein</topology>
    </subcellularLocation>
</comment>
<keyword evidence="2" id="KW-1003">Cell membrane</keyword>
<evidence type="ECO:0000313" key="9">
    <source>
        <dbReference type="EMBL" id="RAK02824.1"/>
    </source>
</evidence>
<feature type="transmembrane region" description="Helical" evidence="6">
    <location>
        <begin position="432"/>
        <end position="456"/>
    </location>
</feature>
<evidence type="ECO:0000256" key="5">
    <source>
        <dbReference type="ARBA" id="ARBA00023136"/>
    </source>
</evidence>
<keyword evidence="5 6" id="KW-0472">Membrane</keyword>
<gene>
    <name evidence="9" type="ORF">LX87_00944</name>
</gene>
<feature type="transmembrane region" description="Helical" evidence="6">
    <location>
        <begin position="350"/>
        <end position="375"/>
    </location>
</feature>
<dbReference type="GO" id="GO:0022857">
    <property type="term" value="F:transmembrane transporter activity"/>
    <property type="evidence" value="ECO:0007669"/>
    <property type="project" value="TreeGrafter"/>
</dbReference>
<dbReference type="PANTHER" id="PTHR30572">
    <property type="entry name" value="MEMBRANE COMPONENT OF TRANSPORTER-RELATED"/>
    <property type="match status" value="1"/>
</dbReference>
<comment type="caution">
    <text evidence="9">The sequence shown here is derived from an EMBL/GenBank/DDBJ whole genome shotgun (WGS) entry which is preliminary data.</text>
</comment>
<evidence type="ECO:0000259" key="8">
    <source>
        <dbReference type="Pfam" id="PF12704"/>
    </source>
</evidence>
<sequence length="802" mass="89872">MISGIPFGIRKKQALPVLTMLRNYIKIAWRSLLKNKLFSFINIFGLALGMSCSLLIGLWVKDELSHDRFLPHLNEIFFVRTSSTYEGKTYTGTLTPGPMAGVLKRDVPEVRYATKMQFPEEMLVKVGEKSTKERGFYATKDFFLVFDYPALFGSPFVAHSRLDQIIITRKLAEKFFGTTNAVGKRLQFNNTTYYTVGAVLENIPSQSTFQFDWIINYDVQEEDWKKTWGNNSFMTFIRLDSKADPAKAEANMKDIYRRNTNWKEVPRPTLQPMKDVYLYMEYEDGKAVGGRIEYVRIFAVVAVFILLIACVNFMNLATARSAKRAKEVGVRKVVGALRSSLIGQFISESVLTSLLAVFLALGIVSVVLPVFNTVFTKQLTLNLADPVLWLGVVTLVLVTGFVSGSYPALFLSSLQPIRILKGTIKFGAGPAMFRRALVIFQFTLSIFLIIGMLAVAHQMDYIRTKNLGLDRENVLYVPLESETYNRMEAFRQELIRAPSISSASVSMSLPMNIQATSGDLTWAGKKPNVHYDDVSTISVGYDFLKTMNIKLVAGRDFSSDRKADSASYIINEAAARMMGMKNPLGQQVGFWMGKGPIIGVMKDFHLQSLHSPITPLVLTLIPTNTSYLLVRTEKGKTAEAIAELEQVTKEFNPDYPFEYHFLDEAYEQMYRSEQQVNTLINYFGTLAIFISCLGLFALAAFTAEQRMKEIGVRKVLGASVGSIVSLLSKDFLKLVLVALVLASPLAYWAITKWLGTFQYRIELSWGLFVAAGLVAVIIAFLTVSYQSIKAALANPVKSLKSE</sequence>
<dbReference type="InterPro" id="IPR025857">
    <property type="entry name" value="MacB_PCD"/>
</dbReference>
<evidence type="ECO:0000256" key="4">
    <source>
        <dbReference type="ARBA" id="ARBA00022989"/>
    </source>
</evidence>
<feature type="transmembrane region" description="Helical" evidence="6">
    <location>
        <begin position="37"/>
        <end position="60"/>
    </location>
</feature>
<feature type="transmembrane region" description="Helical" evidence="6">
    <location>
        <begin position="387"/>
        <end position="411"/>
    </location>
</feature>
<dbReference type="GO" id="GO:0005886">
    <property type="term" value="C:plasma membrane"/>
    <property type="evidence" value="ECO:0007669"/>
    <property type="project" value="UniProtKB-SubCell"/>
</dbReference>
<feature type="domain" description="ABC3 transporter permease C-terminal" evidence="7">
    <location>
        <begin position="300"/>
        <end position="416"/>
    </location>
</feature>
<dbReference type="EMBL" id="QLMC01000001">
    <property type="protein sequence ID" value="RAK02824.1"/>
    <property type="molecule type" value="Genomic_DNA"/>
</dbReference>
<dbReference type="AlphaFoldDB" id="A0A327X9Q0"/>
<feature type="domain" description="MacB-like periplasmic core" evidence="8">
    <location>
        <begin position="443"/>
        <end position="643"/>
    </location>
</feature>
<dbReference type="Proteomes" id="UP000248790">
    <property type="component" value="Unassembled WGS sequence"/>
</dbReference>
<feature type="domain" description="ABC3 transporter permease C-terminal" evidence="7">
    <location>
        <begin position="683"/>
        <end position="792"/>
    </location>
</feature>
<feature type="domain" description="MacB-like periplasmic core" evidence="8">
    <location>
        <begin position="39"/>
        <end position="254"/>
    </location>
</feature>
<protein>
    <submittedName>
        <fullName evidence="9">Putative permease</fullName>
    </submittedName>
</protein>
<feature type="transmembrane region" description="Helical" evidence="6">
    <location>
        <begin position="763"/>
        <end position="783"/>
    </location>
</feature>
<dbReference type="Pfam" id="PF02687">
    <property type="entry name" value="FtsX"/>
    <property type="match status" value="2"/>
</dbReference>
<feature type="transmembrane region" description="Helical" evidence="6">
    <location>
        <begin position="294"/>
        <end position="316"/>
    </location>
</feature>
<evidence type="ECO:0000256" key="2">
    <source>
        <dbReference type="ARBA" id="ARBA00022475"/>
    </source>
</evidence>